<comment type="caution">
    <text evidence="1">The sequence shown here is derived from an EMBL/GenBank/DDBJ whole genome shotgun (WGS) entry which is preliminary data.</text>
</comment>
<sequence>MVKGAAPHIVHHLDWTLQRAAALCNEPFHLHELTKALDRYRRRSAPGAEAITFQMIRNLADAEKARLLDCLNAVWTSGQLPES</sequence>
<evidence type="ECO:0000313" key="2">
    <source>
        <dbReference type="Proteomes" id="UP000821865"/>
    </source>
</evidence>
<proteinExistence type="predicted"/>
<name>A0ACB8CQ73_DERSI</name>
<reference evidence="1" key="1">
    <citation type="submission" date="2020-05" db="EMBL/GenBank/DDBJ databases">
        <title>Large-scale comparative analyses of tick genomes elucidate their genetic diversity and vector capacities.</title>
        <authorList>
            <person name="Jia N."/>
            <person name="Wang J."/>
            <person name="Shi W."/>
            <person name="Du L."/>
            <person name="Sun Y."/>
            <person name="Zhan W."/>
            <person name="Jiang J."/>
            <person name="Wang Q."/>
            <person name="Zhang B."/>
            <person name="Ji P."/>
            <person name="Sakyi L.B."/>
            <person name="Cui X."/>
            <person name="Yuan T."/>
            <person name="Jiang B."/>
            <person name="Yang W."/>
            <person name="Lam T.T.-Y."/>
            <person name="Chang Q."/>
            <person name="Ding S."/>
            <person name="Wang X."/>
            <person name="Zhu J."/>
            <person name="Ruan X."/>
            <person name="Zhao L."/>
            <person name="Wei J."/>
            <person name="Que T."/>
            <person name="Du C."/>
            <person name="Cheng J."/>
            <person name="Dai P."/>
            <person name="Han X."/>
            <person name="Huang E."/>
            <person name="Gao Y."/>
            <person name="Liu J."/>
            <person name="Shao H."/>
            <person name="Ye R."/>
            <person name="Li L."/>
            <person name="Wei W."/>
            <person name="Wang X."/>
            <person name="Wang C."/>
            <person name="Yang T."/>
            <person name="Huo Q."/>
            <person name="Li W."/>
            <person name="Guo W."/>
            <person name="Chen H."/>
            <person name="Zhou L."/>
            <person name="Ni X."/>
            <person name="Tian J."/>
            <person name="Zhou Y."/>
            <person name="Sheng Y."/>
            <person name="Liu T."/>
            <person name="Pan Y."/>
            <person name="Xia L."/>
            <person name="Li J."/>
            <person name="Zhao F."/>
            <person name="Cao W."/>
        </authorList>
    </citation>
    <scope>NUCLEOTIDE SEQUENCE</scope>
    <source>
        <tissue evidence="1">Larvae</tissue>
    </source>
</reference>
<keyword evidence="2" id="KW-1185">Reference proteome</keyword>
<evidence type="ECO:0000313" key="1">
    <source>
        <dbReference type="EMBL" id="KAH7949177.1"/>
    </source>
</evidence>
<accession>A0ACB8CQ73</accession>
<organism evidence="1 2">
    <name type="scientific">Dermacentor silvarum</name>
    <name type="common">Tick</name>
    <dbReference type="NCBI Taxonomy" id="543639"/>
    <lineage>
        <taxon>Eukaryota</taxon>
        <taxon>Metazoa</taxon>
        <taxon>Ecdysozoa</taxon>
        <taxon>Arthropoda</taxon>
        <taxon>Chelicerata</taxon>
        <taxon>Arachnida</taxon>
        <taxon>Acari</taxon>
        <taxon>Parasitiformes</taxon>
        <taxon>Ixodida</taxon>
        <taxon>Ixodoidea</taxon>
        <taxon>Ixodidae</taxon>
        <taxon>Rhipicephalinae</taxon>
        <taxon>Dermacentor</taxon>
    </lineage>
</organism>
<dbReference type="Proteomes" id="UP000821865">
    <property type="component" value="Chromosome 5"/>
</dbReference>
<dbReference type="EMBL" id="CM023474">
    <property type="protein sequence ID" value="KAH7949177.1"/>
    <property type="molecule type" value="Genomic_DNA"/>
</dbReference>
<protein>
    <submittedName>
        <fullName evidence="1">Uncharacterized protein</fullName>
    </submittedName>
</protein>
<gene>
    <name evidence="1" type="ORF">HPB49_005732</name>
</gene>